<dbReference type="SUPFAM" id="SSF50182">
    <property type="entry name" value="Sm-like ribonucleoproteins"/>
    <property type="match status" value="1"/>
</dbReference>
<dbReference type="InterPro" id="IPR050914">
    <property type="entry name" value="snRNP_SmB/NAA38-like"/>
</dbReference>
<gene>
    <name evidence="2" type="ORF">ZT1A5_G5079</name>
</gene>
<reference evidence="2 3" key="1">
    <citation type="submission" date="2016-10" db="EMBL/GenBank/DDBJ databases">
        <authorList>
            <person name="Varghese N."/>
        </authorList>
    </citation>
    <scope>NUCLEOTIDE SEQUENCE [LARGE SCALE GENOMIC DNA]</scope>
</reference>
<dbReference type="EMBL" id="LT882679">
    <property type="protein sequence ID" value="SMY23639.1"/>
    <property type="molecule type" value="Genomic_DNA"/>
</dbReference>
<dbReference type="InterPro" id="IPR034110">
    <property type="entry name" value="LSMD1_Sm"/>
</dbReference>
<accession>A0A1Y6LJ36</accession>
<dbReference type="InterPro" id="IPR010920">
    <property type="entry name" value="LSM_dom_sf"/>
</dbReference>
<evidence type="ECO:0000313" key="3">
    <source>
        <dbReference type="Proteomes" id="UP000215453"/>
    </source>
</evidence>
<dbReference type="SMART" id="SM00651">
    <property type="entry name" value="Sm"/>
    <property type="match status" value="1"/>
</dbReference>
<dbReference type="Pfam" id="PF01423">
    <property type="entry name" value="LSM"/>
    <property type="match status" value="1"/>
</dbReference>
<dbReference type="Proteomes" id="UP000215453">
    <property type="component" value="Chromosome 4"/>
</dbReference>
<dbReference type="AlphaFoldDB" id="A0A1Y6LJ36"/>
<dbReference type="PANTHER" id="PTHR10701">
    <property type="entry name" value="SMALL NUCLEAR RIBONUCLEOPROTEIN-ASSOCIATED PROTEIN B AND N"/>
    <property type="match status" value="1"/>
</dbReference>
<evidence type="ECO:0000259" key="1">
    <source>
        <dbReference type="SMART" id="SM00651"/>
    </source>
</evidence>
<name>A0A1Y6LJ36_ZYMTR</name>
<proteinExistence type="predicted"/>
<dbReference type="PANTHER" id="PTHR10701:SF5">
    <property type="entry name" value="N-ALPHA-ACETYLTRANSFERASE 38, NATC AUXILIARY SUBUNIT"/>
    <property type="match status" value="1"/>
</dbReference>
<feature type="domain" description="Sm" evidence="1">
    <location>
        <begin position="9"/>
        <end position="98"/>
    </location>
</feature>
<sequence length="297" mass="33469">MTTEAEATEYLSNLLNRTLHLHTSDGRMFVGQMKCTDNERNIILAMTHEYRQPSESDIKLAAERHERSGAPGNVKVDMKKRYVGLVVVPGQYITKVELKTAHNHRSTLHRLAHTHSQQVILHNSARSSFMALRTLTRGRIACTNSVHELDILDTLTDDWDLEDPHLSSSALDLHLQCEFAAKDASAIHDILMGFITNGNYADWLCQELALRQENAVAAVKKVVELVRELQVGYMPEMGIGLNELKKRAEHVLVQLQGLNGIFQQLQTDIQMAMAEQAQKQRDAEVQEEVDAQLEKGV</sequence>
<dbReference type="InterPro" id="IPR001163">
    <property type="entry name" value="Sm_dom_euk/arc"/>
</dbReference>
<dbReference type="Gene3D" id="2.30.30.100">
    <property type="match status" value="1"/>
</dbReference>
<dbReference type="CDD" id="cd06168">
    <property type="entry name" value="LSMD1"/>
    <property type="match status" value="1"/>
</dbReference>
<dbReference type="GO" id="GO:0031417">
    <property type="term" value="C:NatC complex"/>
    <property type="evidence" value="ECO:0007669"/>
    <property type="project" value="InterPro"/>
</dbReference>
<organism evidence="2 3">
    <name type="scientific">Zymoseptoria tritici ST99CH_1A5</name>
    <dbReference type="NCBI Taxonomy" id="1276529"/>
    <lineage>
        <taxon>Eukaryota</taxon>
        <taxon>Fungi</taxon>
        <taxon>Dikarya</taxon>
        <taxon>Ascomycota</taxon>
        <taxon>Pezizomycotina</taxon>
        <taxon>Dothideomycetes</taxon>
        <taxon>Dothideomycetidae</taxon>
        <taxon>Mycosphaerellales</taxon>
        <taxon>Mycosphaerellaceae</taxon>
        <taxon>Zymoseptoria</taxon>
    </lineage>
</organism>
<protein>
    <recommendedName>
        <fullName evidence="1">Sm domain-containing protein</fullName>
    </recommendedName>
</protein>
<evidence type="ECO:0000313" key="2">
    <source>
        <dbReference type="EMBL" id="SMY23639.1"/>
    </source>
</evidence>